<evidence type="ECO:0008006" key="4">
    <source>
        <dbReference type="Google" id="ProtNLM"/>
    </source>
</evidence>
<feature type="signal peptide" evidence="1">
    <location>
        <begin position="1"/>
        <end position="18"/>
    </location>
</feature>
<evidence type="ECO:0000313" key="3">
    <source>
        <dbReference type="Proteomes" id="UP000324159"/>
    </source>
</evidence>
<dbReference type="Proteomes" id="UP000324159">
    <property type="component" value="Unassembled WGS sequence"/>
</dbReference>
<dbReference type="EMBL" id="VNIB01000006">
    <property type="protein sequence ID" value="TYO98525.1"/>
    <property type="molecule type" value="Genomic_DNA"/>
</dbReference>
<dbReference type="OrthoDB" id="5387044at2"/>
<gene>
    <name evidence="2" type="ORF">EDC39_106127</name>
</gene>
<dbReference type="PROSITE" id="PS51257">
    <property type="entry name" value="PROKAR_LIPOPROTEIN"/>
    <property type="match status" value="1"/>
</dbReference>
<dbReference type="AlphaFoldDB" id="A0A5D3WI19"/>
<evidence type="ECO:0000256" key="1">
    <source>
        <dbReference type="SAM" id="SignalP"/>
    </source>
</evidence>
<protein>
    <recommendedName>
        <fullName evidence="4">Lipoprotein</fullName>
    </recommendedName>
</protein>
<reference evidence="2 3" key="1">
    <citation type="submission" date="2019-07" db="EMBL/GenBank/DDBJ databases">
        <title>Genomic Encyclopedia of Type Strains, Phase IV (KMG-IV): sequencing the most valuable type-strain genomes for metagenomic binning, comparative biology and taxonomic classification.</title>
        <authorList>
            <person name="Goeker M."/>
        </authorList>
    </citation>
    <scope>NUCLEOTIDE SEQUENCE [LARGE SCALE GENOMIC DNA]</scope>
    <source>
        <strain evidence="2 3">SS015</strain>
    </source>
</reference>
<proteinExistence type="predicted"/>
<keyword evidence="1" id="KW-0732">Signal</keyword>
<accession>A0A5D3WI19</accession>
<feature type="chain" id="PRO_5022958151" description="Lipoprotein" evidence="1">
    <location>
        <begin position="19"/>
        <end position="257"/>
    </location>
</feature>
<keyword evidence="3" id="KW-1185">Reference proteome</keyword>
<name>A0A5D3WI19_9BACT</name>
<organism evidence="2 3">
    <name type="scientific">Geothermobacter ehrlichii</name>
    <dbReference type="NCBI Taxonomy" id="213224"/>
    <lineage>
        <taxon>Bacteria</taxon>
        <taxon>Pseudomonadati</taxon>
        <taxon>Thermodesulfobacteriota</taxon>
        <taxon>Desulfuromonadia</taxon>
        <taxon>Desulfuromonadales</taxon>
        <taxon>Geothermobacteraceae</taxon>
        <taxon>Geothermobacter</taxon>
    </lineage>
</organism>
<evidence type="ECO:0000313" key="2">
    <source>
        <dbReference type="EMBL" id="TYO98525.1"/>
    </source>
</evidence>
<dbReference type="RefSeq" id="WP_148895895.1">
    <property type="nucleotide sequence ID" value="NZ_VNIB01000006.1"/>
</dbReference>
<sequence>MRLLLVSLLLLAVTACSGGRFHLARDEYSARVKTLGVVPILVDAGSFSHPQSAELVALLQKHNRGKAAVLVEKLRSKERYFDVRLVEGDPASLFRRLVAGSRLTGDGGRFYRDYSFSAQGVSEVAADYVVDGLLVVIQSGIERVETRRDRIPVNYLEAPYQSVQVRAVVVLPDGTLAWDYPAQGSATFLDLQYPDFDEAYYNRTDRVKIKFVTLDGLDRALGEVDAGVFGSQKLPKPYADLFDSLTGGLAPLLGGLL</sequence>
<comment type="caution">
    <text evidence="2">The sequence shown here is derived from an EMBL/GenBank/DDBJ whole genome shotgun (WGS) entry which is preliminary data.</text>
</comment>